<accession>A0AAX4HP05</accession>
<organism evidence="2 3">
    <name type="scientific">Peredibacter starrii</name>
    <dbReference type="NCBI Taxonomy" id="28202"/>
    <lineage>
        <taxon>Bacteria</taxon>
        <taxon>Pseudomonadati</taxon>
        <taxon>Bdellovibrionota</taxon>
        <taxon>Bacteriovoracia</taxon>
        <taxon>Bacteriovoracales</taxon>
        <taxon>Bacteriovoracaceae</taxon>
        <taxon>Peredibacter</taxon>
    </lineage>
</organism>
<protein>
    <submittedName>
        <fullName evidence="2">Tetratricopeptide repeat protein</fullName>
    </submittedName>
</protein>
<feature type="chain" id="PRO_5043802802" evidence="1">
    <location>
        <begin position="25"/>
        <end position="899"/>
    </location>
</feature>
<dbReference type="RefSeq" id="WP_321394658.1">
    <property type="nucleotide sequence ID" value="NZ_CP139487.1"/>
</dbReference>
<keyword evidence="3" id="KW-1185">Reference proteome</keyword>
<dbReference type="InterPro" id="IPR011990">
    <property type="entry name" value="TPR-like_helical_dom_sf"/>
</dbReference>
<name>A0AAX4HP05_9BACT</name>
<evidence type="ECO:0000313" key="3">
    <source>
        <dbReference type="Proteomes" id="UP001324634"/>
    </source>
</evidence>
<dbReference type="Pfam" id="PF13174">
    <property type="entry name" value="TPR_6"/>
    <property type="match status" value="1"/>
</dbReference>
<gene>
    <name evidence="2" type="ORF">SOO65_19705</name>
</gene>
<dbReference type="InterPro" id="IPR019734">
    <property type="entry name" value="TPR_rpt"/>
</dbReference>
<evidence type="ECO:0000256" key="1">
    <source>
        <dbReference type="SAM" id="SignalP"/>
    </source>
</evidence>
<dbReference type="SUPFAM" id="SSF48452">
    <property type="entry name" value="TPR-like"/>
    <property type="match status" value="1"/>
</dbReference>
<evidence type="ECO:0000313" key="2">
    <source>
        <dbReference type="EMBL" id="WPU64925.1"/>
    </source>
</evidence>
<proteinExistence type="predicted"/>
<feature type="signal peptide" evidence="1">
    <location>
        <begin position="1"/>
        <end position="24"/>
    </location>
</feature>
<dbReference type="Proteomes" id="UP001324634">
    <property type="component" value="Chromosome"/>
</dbReference>
<sequence length="899" mass="103444">MNKFSARLTTLFVASALAASSVLADVIDQETFKTHLRWNLMVPRDQFYIVKRDQTLYIETVNLQMFETLAGDIAKLKTNGQYIESINYSKDNFPAKPATVAIKLKDPSVELFSFYRDADKKYILDFWINADLVSEKNAGFKKPLPVPVEEKAPVVVAKKAVTAPPKNALLNRKSPILPVVEVTKAAVAEKTINPEYRDFRYGASFIWDYNPMIPQLEKDINLASKIPDALFPIQDRSNLDDAKEAHLQLTINFYREEKWGLMNKSITLYEKKYGRDSNHVFNEYLKANALLRGNLAKPNRGITQSAMVLLTNIKDLTDNYEMKSAILRYLIQYNVDQKDHVKTLELAKQLFVEARGEFDQTMVIQSALTILHALSELKQVDKIEEFLSDKKLASILPPQMGMAYTSFALLSKGETKEIIKRYKTVEKSLVKPVHPAILYNLAESYYREAQYESSIKAYDEFLATYSYLLQSPYARLRLALEYELLDRPAAENLVLYKNAIDRSTSAEIRYEAKLRYVAFRLARKLKPTESDKETEVFLEQSPDESKALNPNLKKLLWLVRLRLFIANKEYDKALSYLTSVPLDALKPAERRVFEGDGAEIVYGLIQEAYLKEDYSKVVKIWEVYKDKYETKVAKNLYMNFVVCDAFIKLGLYKSYDRALASFKNVLSEEARTFPIWIDRTKSINLSQMIEELNLIRLVADANWTEAGAKLTSYPVSLRDSLNYPFYQGMIHFNQKNYSEAVVEFEKVLVKQNPQNQLTPRQTADLLMGYVESLYQLRDQDRFKTVVKALSDDIGRSKSAPILNISERINYLLIESYAGESNPEWKELETMTKTFREKFVKSPYNSRVGYLYGLSLIKNAKVPEGREVLSLLTNDKNVPSHIKEMCRSELATLELTEKKL</sequence>
<dbReference type="KEGG" id="psti:SOO65_19705"/>
<reference evidence="2 3" key="1">
    <citation type="submission" date="2023-11" db="EMBL/GenBank/DDBJ databases">
        <title>Peredibacter starrii A3.12.</title>
        <authorList>
            <person name="Mitchell R.J."/>
        </authorList>
    </citation>
    <scope>NUCLEOTIDE SEQUENCE [LARGE SCALE GENOMIC DNA]</scope>
    <source>
        <strain evidence="2 3">A3.12</strain>
    </source>
</reference>
<keyword evidence="1" id="KW-0732">Signal</keyword>
<dbReference type="EMBL" id="CP139487">
    <property type="protein sequence ID" value="WPU64925.1"/>
    <property type="molecule type" value="Genomic_DNA"/>
</dbReference>
<dbReference type="AlphaFoldDB" id="A0AAX4HP05"/>
<dbReference type="Gene3D" id="1.25.40.10">
    <property type="entry name" value="Tetratricopeptide repeat domain"/>
    <property type="match status" value="2"/>
</dbReference>